<organism evidence="1 2">
    <name type="scientific">Candidatus Iainarchaeum sp</name>
    <dbReference type="NCBI Taxonomy" id="3101447"/>
    <lineage>
        <taxon>Archaea</taxon>
        <taxon>Candidatus Iainarchaeota</taxon>
        <taxon>Candidatus Iainarchaeia</taxon>
        <taxon>Candidatus Iainarchaeales</taxon>
        <taxon>Candidatus Iainarchaeaceae</taxon>
        <taxon>Candidatus Iainarchaeum</taxon>
    </lineage>
</organism>
<dbReference type="EMBL" id="JAGVWD010000011">
    <property type="protein sequence ID" value="MBS3057154.1"/>
    <property type="molecule type" value="Genomic_DNA"/>
</dbReference>
<dbReference type="Proteomes" id="UP000677687">
    <property type="component" value="Unassembled WGS sequence"/>
</dbReference>
<accession>A0A8T4KT79</accession>
<evidence type="ECO:0000313" key="2">
    <source>
        <dbReference type="Proteomes" id="UP000677687"/>
    </source>
</evidence>
<protein>
    <recommendedName>
        <fullName evidence="3">Endonuclease</fullName>
    </recommendedName>
</protein>
<evidence type="ECO:0008006" key="3">
    <source>
        <dbReference type="Google" id="ProtNLM"/>
    </source>
</evidence>
<sequence>MHLYTKHELHKMHFLDKMKIERIIPEQDVLLDKEKRKTPFLGRYDFLVETRNNKFIGIEVLSRPTRGKLKEKLAYAKYVDEFIFVLPENSMEFYRKPKTKIFHRHARPSFLGKEFSSPTLYVWLIDLRKGFVEKGRLDRIFNVTSQN</sequence>
<dbReference type="AlphaFoldDB" id="A0A8T4KT79"/>
<comment type="caution">
    <text evidence="1">The sequence shown here is derived from an EMBL/GenBank/DDBJ whole genome shotgun (WGS) entry which is preliminary data.</text>
</comment>
<reference evidence="1" key="2">
    <citation type="submission" date="2021-05" db="EMBL/GenBank/DDBJ databases">
        <title>Protein family content uncovers lineage relationships and bacterial pathway maintenance mechanisms in DPANN archaea.</title>
        <authorList>
            <person name="Castelle C.J."/>
            <person name="Meheust R."/>
            <person name="Jaffe A.L."/>
            <person name="Seitz K."/>
            <person name="Gong X."/>
            <person name="Baker B.J."/>
            <person name="Banfield J.F."/>
        </authorList>
    </citation>
    <scope>NUCLEOTIDE SEQUENCE</scope>
    <source>
        <strain evidence="1">RIFCSPHIGHO2_01_FULL_AR10_44_11</strain>
    </source>
</reference>
<evidence type="ECO:0000313" key="1">
    <source>
        <dbReference type="EMBL" id="MBS3057154.1"/>
    </source>
</evidence>
<name>A0A8T4KT79_9ARCH</name>
<reference evidence="1" key="1">
    <citation type="submission" date="2021-03" db="EMBL/GenBank/DDBJ databases">
        <authorList>
            <person name="Jaffe A."/>
        </authorList>
    </citation>
    <scope>NUCLEOTIDE SEQUENCE</scope>
    <source>
        <strain evidence="1">RIFCSPHIGHO2_01_FULL_AR10_44_11</strain>
    </source>
</reference>
<proteinExistence type="predicted"/>
<gene>
    <name evidence="1" type="ORF">J4415_00835</name>
</gene>